<reference evidence="1" key="1">
    <citation type="submission" date="2018-05" db="EMBL/GenBank/DDBJ databases">
        <authorList>
            <person name="Lanie J.A."/>
            <person name="Ng W.-L."/>
            <person name="Kazmierczak K.M."/>
            <person name="Andrzejewski T.M."/>
            <person name="Davidsen T.M."/>
            <person name="Wayne K.J."/>
            <person name="Tettelin H."/>
            <person name="Glass J.I."/>
            <person name="Rusch D."/>
            <person name="Podicherti R."/>
            <person name="Tsui H.-C.T."/>
            <person name="Winkler M.E."/>
        </authorList>
    </citation>
    <scope>NUCLEOTIDE SEQUENCE</scope>
</reference>
<accession>A0A382QEV5</accession>
<organism evidence="1">
    <name type="scientific">marine metagenome</name>
    <dbReference type="NCBI Taxonomy" id="408172"/>
    <lineage>
        <taxon>unclassified sequences</taxon>
        <taxon>metagenomes</taxon>
        <taxon>ecological metagenomes</taxon>
    </lineage>
</organism>
<dbReference type="PROSITE" id="PS51257">
    <property type="entry name" value="PROKAR_LIPOPROTEIN"/>
    <property type="match status" value="1"/>
</dbReference>
<name>A0A382QEV5_9ZZZZ</name>
<dbReference type="EMBL" id="UINC01114043">
    <property type="protein sequence ID" value="SVC84073.1"/>
    <property type="molecule type" value="Genomic_DNA"/>
</dbReference>
<proteinExistence type="predicted"/>
<evidence type="ECO:0000313" key="1">
    <source>
        <dbReference type="EMBL" id="SVC84073.1"/>
    </source>
</evidence>
<evidence type="ECO:0008006" key="2">
    <source>
        <dbReference type="Google" id="ProtNLM"/>
    </source>
</evidence>
<protein>
    <recommendedName>
        <fullName evidence="2">Lipoprotein</fullName>
    </recommendedName>
</protein>
<gene>
    <name evidence="1" type="ORF">METZ01_LOCUS336927</name>
</gene>
<sequence length="68" mass="7578">MCKKFTLIIVLLTLTSCAVGPTLFTIGGYNITLGSVVSIPIKKKVAEELNKEERNFDEENTRKDSEET</sequence>
<dbReference type="AlphaFoldDB" id="A0A382QEV5"/>